<keyword evidence="2" id="KW-1133">Transmembrane helix</keyword>
<feature type="transmembrane region" description="Helical" evidence="2">
    <location>
        <begin position="46"/>
        <end position="65"/>
    </location>
</feature>
<evidence type="ECO:0000313" key="4">
    <source>
        <dbReference type="Proteomes" id="UP000217676"/>
    </source>
</evidence>
<organism evidence="3 4">
    <name type="scientific">Streptomyces laurentii</name>
    <dbReference type="NCBI Taxonomy" id="39478"/>
    <lineage>
        <taxon>Bacteria</taxon>
        <taxon>Bacillati</taxon>
        <taxon>Actinomycetota</taxon>
        <taxon>Actinomycetes</taxon>
        <taxon>Kitasatosporales</taxon>
        <taxon>Streptomycetaceae</taxon>
        <taxon>Streptomyces</taxon>
    </lineage>
</organism>
<dbReference type="KEGG" id="slau:SLA_0332"/>
<feature type="transmembrane region" description="Helical" evidence="2">
    <location>
        <begin position="213"/>
        <end position="232"/>
    </location>
</feature>
<reference evidence="3 4" key="1">
    <citation type="journal article" date="2016" name="Genome Announc.">
        <title>Complete Genome Sequence of Thiostrepton-Producing Streptomyces laurentii ATCC 31255.</title>
        <authorList>
            <person name="Doi K."/>
            <person name="Fujino Y."/>
            <person name="Nagayoshi Y."/>
            <person name="Ohshima T."/>
            <person name="Ogata S."/>
        </authorList>
    </citation>
    <scope>NUCLEOTIDE SEQUENCE [LARGE SCALE GENOMIC DNA]</scope>
    <source>
        <strain evidence="3 4">ATCC 31255</strain>
    </source>
</reference>
<sequence length="367" mass="37434">MAPFDRTRTGGSVPSVAAQGTWWYAAIAGEAADSFSARVRIRMRRACLAAVLLLTLAYAGLVLTATGRRWGDAVLAGRLADPAVARVLREHPSAQGFGTLTLVLAVLLLAAVGVLRKRYAHTAAALGTLAAALVVALLLRYYAPGPRFVDASGTPVPSGFPSVPAVLAASTALGLVLVVPHRLRTTAVGLGALWAAALGAYSIATGHHRPGDVIAADLLVLAGFTAAVGFLARGGKVRPAPRRGLPPQRFLVVVPLAVVAVAGLAAGAYLLGGTLPGPGPVAAALPRTAHRCGQALAAGTGAAVALALLGMLRHVALDPEPVPYRRAAADPADPFADDADPDGPGRGYLDDGLPPDPFPEERDHEIS</sequence>
<feature type="region of interest" description="Disordered" evidence="1">
    <location>
        <begin position="324"/>
        <end position="367"/>
    </location>
</feature>
<accession>A0A160NSG9</accession>
<name>A0A160NSG9_STRLU</name>
<protein>
    <submittedName>
        <fullName evidence="3">Phosphoesterase, PA-phosphatase</fullName>
    </submittedName>
</protein>
<feature type="transmembrane region" description="Helical" evidence="2">
    <location>
        <begin position="122"/>
        <end position="143"/>
    </location>
</feature>
<feature type="transmembrane region" description="Helical" evidence="2">
    <location>
        <begin position="295"/>
        <end position="316"/>
    </location>
</feature>
<feature type="transmembrane region" description="Helical" evidence="2">
    <location>
        <begin position="187"/>
        <end position="207"/>
    </location>
</feature>
<feature type="transmembrane region" description="Helical" evidence="2">
    <location>
        <begin position="96"/>
        <end position="115"/>
    </location>
</feature>
<dbReference type="Proteomes" id="UP000217676">
    <property type="component" value="Chromosome"/>
</dbReference>
<keyword evidence="4" id="KW-1185">Reference proteome</keyword>
<evidence type="ECO:0000256" key="2">
    <source>
        <dbReference type="SAM" id="Phobius"/>
    </source>
</evidence>
<dbReference type="InterPro" id="IPR036938">
    <property type="entry name" value="PAP2/HPO_sf"/>
</dbReference>
<keyword evidence="2" id="KW-0472">Membrane</keyword>
<dbReference type="EMBL" id="AP017424">
    <property type="protein sequence ID" value="BAU81287.1"/>
    <property type="molecule type" value="Genomic_DNA"/>
</dbReference>
<evidence type="ECO:0000256" key="1">
    <source>
        <dbReference type="SAM" id="MobiDB-lite"/>
    </source>
</evidence>
<feature type="transmembrane region" description="Helical" evidence="2">
    <location>
        <begin position="252"/>
        <end position="275"/>
    </location>
</feature>
<feature type="compositionally biased region" description="Low complexity" evidence="1">
    <location>
        <begin position="324"/>
        <end position="334"/>
    </location>
</feature>
<feature type="transmembrane region" description="Helical" evidence="2">
    <location>
        <begin position="163"/>
        <end position="180"/>
    </location>
</feature>
<gene>
    <name evidence="3" type="ORF">SLA_0332</name>
</gene>
<dbReference type="AlphaFoldDB" id="A0A160NSG9"/>
<proteinExistence type="predicted"/>
<evidence type="ECO:0000313" key="3">
    <source>
        <dbReference type="EMBL" id="BAU81287.1"/>
    </source>
</evidence>
<dbReference type="SUPFAM" id="SSF48317">
    <property type="entry name" value="Acid phosphatase/Vanadium-dependent haloperoxidase"/>
    <property type="match status" value="1"/>
</dbReference>
<keyword evidence="2" id="KW-0812">Transmembrane</keyword>